<comment type="similarity">
    <text evidence="1">Belongs to the UPF0065 (bug) family.</text>
</comment>
<dbReference type="PANTHER" id="PTHR42928">
    <property type="entry name" value="TRICARBOXYLATE-BINDING PROTEIN"/>
    <property type="match status" value="1"/>
</dbReference>
<evidence type="ECO:0008006" key="5">
    <source>
        <dbReference type="Google" id="ProtNLM"/>
    </source>
</evidence>
<dbReference type="Proteomes" id="UP000072741">
    <property type="component" value="Unassembled WGS sequence"/>
</dbReference>
<keyword evidence="4" id="KW-1185">Reference proteome</keyword>
<dbReference type="RefSeq" id="WP_058640234.1">
    <property type="nucleotide sequence ID" value="NZ_LDSL01000009.1"/>
</dbReference>
<keyword evidence="2" id="KW-0732">Signal</keyword>
<evidence type="ECO:0000256" key="1">
    <source>
        <dbReference type="ARBA" id="ARBA00006987"/>
    </source>
</evidence>
<dbReference type="InterPro" id="IPR042100">
    <property type="entry name" value="Bug_dom1"/>
</dbReference>
<dbReference type="Gene3D" id="3.40.190.150">
    <property type="entry name" value="Bordetella uptake gene, domain 1"/>
    <property type="match status" value="1"/>
</dbReference>
<dbReference type="SUPFAM" id="SSF53850">
    <property type="entry name" value="Periplasmic binding protein-like II"/>
    <property type="match status" value="1"/>
</dbReference>
<dbReference type="InterPro" id="IPR005064">
    <property type="entry name" value="BUG"/>
</dbReference>
<comment type="caution">
    <text evidence="3">The sequence shown here is derived from an EMBL/GenBank/DDBJ whole genome shotgun (WGS) entry which is preliminary data.</text>
</comment>
<sequence length="319" mass="33132">MKRLLALALFPLLALSAAAQDWPTRPVKLVVPAPAGSSLDFIARTLGNRLSGRWGQPVVVDNKPGAGGMLGMSAVAKAPADGYTLGIGFNGPIAFAPFMYRQMAYDPAKDLLPVVLTSSQPNVLAVPAANPARTVQEYVAWARKQPGGVPYGSVGAGSSSHLTMELFRSAAGFEAVHVPFNGSPPAGISLASGETQALFAVQPALLPLVGSGRIRLLAVTSAQRMEGMKELPTVAEAGYPGFEALAWNGVFTAAGTPDALVRRINADANAVMQEAEVKDAFAKQGLVVGGGTPEAFRSFIAAESAKWGAIIKKVGIRID</sequence>
<dbReference type="PANTHER" id="PTHR42928:SF5">
    <property type="entry name" value="BLR1237 PROTEIN"/>
    <property type="match status" value="1"/>
</dbReference>
<name>A0A147HCL5_9BURK</name>
<dbReference type="PATRIC" id="fig|433924.3.peg.5054"/>
<feature type="signal peptide" evidence="2">
    <location>
        <begin position="1"/>
        <end position="19"/>
    </location>
</feature>
<dbReference type="AlphaFoldDB" id="A0A147HCL5"/>
<dbReference type="Gene3D" id="3.40.190.10">
    <property type="entry name" value="Periplasmic binding protein-like II"/>
    <property type="match status" value="1"/>
</dbReference>
<dbReference type="PIRSF" id="PIRSF017082">
    <property type="entry name" value="YflP"/>
    <property type="match status" value="1"/>
</dbReference>
<reference evidence="3 4" key="1">
    <citation type="journal article" date="2016" name="Front. Microbiol.">
        <title>Genomic Resource of Rice Seed Associated Bacteria.</title>
        <authorList>
            <person name="Midha S."/>
            <person name="Bansal K."/>
            <person name="Sharma S."/>
            <person name="Kumar N."/>
            <person name="Patil P.P."/>
            <person name="Chaudhry V."/>
            <person name="Patil P.B."/>
        </authorList>
    </citation>
    <scope>NUCLEOTIDE SEQUENCE [LARGE SCALE GENOMIC DNA]</scope>
    <source>
        <strain evidence="3 4">NS331</strain>
    </source>
</reference>
<dbReference type="CDD" id="cd07012">
    <property type="entry name" value="PBP2_Bug_TTT"/>
    <property type="match status" value="1"/>
</dbReference>
<protein>
    <recommendedName>
        <fullName evidence="5">Tripartite-type tricarboxylate transporter receptor subunit TctC</fullName>
    </recommendedName>
</protein>
<evidence type="ECO:0000256" key="2">
    <source>
        <dbReference type="SAM" id="SignalP"/>
    </source>
</evidence>
<feature type="chain" id="PRO_5007547464" description="Tripartite-type tricarboxylate transporter receptor subunit TctC" evidence="2">
    <location>
        <begin position="20"/>
        <end position="319"/>
    </location>
</feature>
<organism evidence="3 4">
    <name type="scientific">Pseudacidovorax intermedius</name>
    <dbReference type="NCBI Taxonomy" id="433924"/>
    <lineage>
        <taxon>Bacteria</taxon>
        <taxon>Pseudomonadati</taxon>
        <taxon>Pseudomonadota</taxon>
        <taxon>Betaproteobacteria</taxon>
        <taxon>Burkholderiales</taxon>
        <taxon>Comamonadaceae</taxon>
        <taxon>Pseudacidovorax</taxon>
    </lineage>
</organism>
<evidence type="ECO:0000313" key="4">
    <source>
        <dbReference type="Proteomes" id="UP000072741"/>
    </source>
</evidence>
<dbReference type="EMBL" id="LDSL01000009">
    <property type="protein sequence ID" value="KTT27701.1"/>
    <property type="molecule type" value="Genomic_DNA"/>
</dbReference>
<dbReference type="Pfam" id="PF03401">
    <property type="entry name" value="TctC"/>
    <property type="match status" value="1"/>
</dbReference>
<gene>
    <name evidence="3" type="ORF">NS331_01315</name>
</gene>
<evidence type="ECO:0000313" key="3">
    <source>
        <dbReference type="EMBL" id="KTT27701.1"/>
    </source>
</evidence>
<proteinExistence type="inferred from homology"/>
<accession>A0A147HCL5</accession>